<name>A0ACC2SE55_9FUNG</name>
<proteinExistence type="predicted"/>
<comment type="caution">
    <text evidence="1">The sequence shown here is derived from an EMBL/GenBank/DDBJ whole genome shotgun (WGS) entry which is preliminary data.</text>
</comment>
<sequence>MQPSFTIAAFCLALVAAAPKRTTARVASSYDDSYSSKPDYPSPPQSYDPVSDNYDSMPAAPSHDNGDYSQGRGSAGYPSNDDNYGNTGPSQGQRSGQSHEKGQRSGQSPDQGQRSGQSPSKPGSGQRSGQSPGMGRHMIRNPGHQGNRGGNYPSYDRK</sequence>
<dbReference type="EMBL" id="QTSX02005163">
    <property type="protein sequence ID" value="KAJ9060575.1"/>
    <property type="molecule type" value="Genomic_DNA"/>
</dbReference>
<dbReference type="Proteomes" id="UP001165960">
    <property type="component" value="Unassembled WGS sequence"/>
</dbReference>
<gene>
    <name evidence="1" type="ORF">DSO57_1029320</name>
</gene>
<evidence type="ECO:0000313" key="1">
    <source>
        <dbReference type="EMBL" id="KAJ9060575.1"/>
    </source>
</evidence>
<evidence type="ECO:0000313" key="2">
    <source>
        <dbReference type="Proteomes" id="UP001165960"/>
    </source>
</evidence>
<protein>
    <submittedName>
        <fullName evidence="1">Uncharacterized protein</fullName>
    </submittedName>
</protein>
<organism evidence="1 2">
    <name type="scientific">Entomophthora muscae</name>
    <dbReference type="NCBI Taxonomy" id="34485"/>
    <lineage>
        <taxon>Eukaryota</taxon>
        <taxon>Fungi</taxon>
        <taxon>Fungi incertae sedis</taxon>
        <taxon>Zoopagomycota</taxon>
        <taxon>Entomophthoromycotina</taxon>
        <taxon>Entomophthoromycetes</taxon>
        <taxon>Entomophthorales</taxon>
        <taxon>Entomophthoraceae</taxon>
        <taxon>Entomophthora</taxon>
    </lineage>
</organism>
<keyword evidence="2" id="KW-1185">Reference proteome</keyword>
<reference evidence="1" key="1">
    <citation type="submission" date="2022-04" db="EMBL/GenBank/DDBJ databases">
        <title>Genome of the entomopathogenic fungus Entomophthora muscae.</title>
        <authorList>
            <person name="Elya C."/>
            <person name="Lovett B.R."/>
            <person name="Lee E."/>
            <person name="Macias A.M."/>
            <person name="Hajek A.E."/>
            <person name="De Bivort B.L."/>
            <person name="Kasson M.T."/>
            <person name="De Fine Licht H.H."/>
            <person name="Stajich J.E."/>
        </authorList>
    </citation>
    <scope>NUCLEOTIDE SEQUENCE</scope>
    <source>
        <strain evidence="1">Berkeley</strain>
    </source>
</reference>
<accession>A0ACC2SE55</accession>